<gene>
    <name evidence="1" type="ORF">NIES2135_61370</name>
</gene>
<geneLocation type="plasmid" evidence="1">
    <name>plasmid1</name>
</geneLocation>
<dbReference type="AlphaFoldDB" id="A0A1Z4JRC4"/>
<dbReference type="EMBL" id="AP018204">
    <property type="protein sequence ID" value="BAY59260.1"/>
    <property type="molecule type" value="Genomic_DNA"/>
</dbReference>
<reference evidence="1 2" key="1">
    <citation type="submission" date="2017-06" db="EMBL/GenBank/DDBJ databases">
        <title>Genome sequencing of cyanobaciteial culture collection at National Institute for Environmental Studies (NIES).</title>
        <authorList>
            <person name="Hirose Y."/>
            <person name="Shimura Y."/>
            <person name="Fujisawa T."/>
            <person name="Nakamura Y."/>
            <person name="Kawachi M."/>
        </authorList>
    </citation>
    <scope>NUCLEOTIDE SEQUENCE [LARGE SCALE GENOMIC DNA]</scope>
    <source>
        <strain evidence="1 2">NIES-2135</strain>
        <plasmid evidence="2">Plasmid Plasmid1 dna</plasmid>
    </source>
</reference>
<protein>
    <submittedName>
        <fullName evidence="1">Uncharacterized protein</fullName>
    </submittedName>
</protein>
<keyword evidence="1" id="KW-0614">Plasmid</keyword>
<organism evidence="1 2">
    <name type="scientific">Leptolyngbya boryana NIES-2135</name>
    <dbReference type="NCBI Taxonomy" id="1973484"/>
    <lineage>
        <taxon>Bacteria</taxon>
        <taxon>Bacillati</taxon>
        <taxon>Cyanobacteriota</taxon>
        <taxon>Cyanophyceae</taxon>
        <taxon>Leptolyngbyales</taxon>
        <taxon>Leptolyngbyaceae</taxon>
        <taxon>Leptolyngbya group</taxon>
        <taxon>Leptolyngbya</taxon>
    </lineage>
</organism>
<keyword evidence="2" id="KW-1185">Reference proteome</keyword>
<accession>A0A1Z4JRC4</accession>
<name>A0A1Z4JRC4_LEPBY</name>
<evidence type="ECO:0000313" key="2">
    <source>
        <dbReference type="Proteomes" id="UP000217895"/>
    </source>
</evidence>
<proteinExistence type="predicted"/>
<dbReference type="Proteomes" id="UP000217895">
    <property type="component" value="Plasmid Plasmid1 dna"/>
</dbReference>
<sequence>MTSQTEYALEFLTGDDRFEKLVEMKNRLRAMQDQADRDLDAEERLMQAMQGILRSFAMLYTNVTDEIWSSARQAFVKEQAYFGTVERFQARTNSKVKVCVDSFGQRYTTVNGRSID</sequence>
<evidence type="ECO:0000313" key="1">
    <source>
        <dbReference type="EMBL" id="BAY59260.1"/>
    </source>
</evidence>